<protein>
    <recommendedName>
        <fullName evidence="5">HVA22-like protein</fullName>
    </recommendedName>
</protein>
<feature type="region of interest" description="Disordered" evidence="1">
    <location>
        <begin position="240"/>
        <end position="279"/>
    </location>
</feature>
<evidence type="ECO:0000256" key="1">
    <source>
        <dbReference type="SAM" id="MobiDB-lite"/>
    </source>
</evidence>
<keyword evidence="4" id="KW-1185">Reference proteome</keyword>
<evidence type="ECO:0000313" key="3">
    <source>
        <dbReference type="EMBL" id="KAK7239596.1"/>
    </source>
</evidence>
<evidence type="ECO:0000313" key="4">
    <source>
        <dbReference type="Proteomes" id="UP001363151"/>
    </source>
</evidence>
<gene>
    <name evidence="3" type="ORF">SO694_00028147</name>
</gene>
<accession>A0ABR1FVR7</accession>
<comment type="caution">
    <text evidence="3">The sequence shown here is derived from an EMBL/GenBank/DDBJ whole genome shotgun (WGS) entry which is preliminary data.</text>
</comment>
<sequence length="296" mass="31059">MAHLDVLGRGLVLLGHARFAVAVAVPAICTARVALSDRDDGATRDARAAWLRYWCVSSLLAVAEASFPGRVAYWCLARNGGRGRALFLALLRLGLAERLASSRACDHLYAYLERALLERERLIRFHLDRASAHASARCQTLAVAGARVAALAVKEYGYEAWRLALVYATAQSAAEELYARAADALASPKAARKTAEVELVVLPEGANPESAVVGRLADGFAGDDDAAVPPVEAVPLVEAKGKADGAPPPPPRPDSPGFSDDGAASTPASPAKVATATPLADVCTAWRARGESQDGE</sequence>
<evidence type="ECO:0000256" key="2">
    <source>
        <dbReference type="SAM" id="SignalP"/>
    </source>
</evidence>
<organism evidence="3 4">
    <name type="scientific">Aureococcus anophagefferens</name>
    <name type="common">Harmful bloom alga</name>
    <dbReference type="NCBI Taxonomy" id="44056"/>
    <lineage>
        <taxon>Eukaryota</taxon>
        <taxon>Sar</taxon>
        <taxon>Stramenopiles</taxon>
        <taxon>Ochrophyta</taxon>
        <taxon>Pelagophyceae</taxon>
        <taxon>Pelagomonadales</taxon>
        <taxon>Pelagomonadaceae</taxon>
        <taxon>Aureococcus</taxon>
    </lineage>
</organism>
<reference evidence="3 4" key="1">
    <citation type="submission" date="2024-03" db="EMBL/GenBank/DDBJ databases">
        <title>Aureococcus anophagefferens CCMP1851 and Kratosvirus quantuckense: Draft genome of a second virus-susceptible host strain in the model system.</title>
        <authorList>
            <person name="Chase E."/>
            <person name="Truchon A.R."/>
            <person name="Schepens W."/>
            <person name="Wilhelm S.W."/>
        </authorList>
    </citation>
    <scope>NUCLEOTIDE SEQUENCE [LARGE SCALE GENOMIC DNA]</scope>
    <source>
        <strain evidence="3 4">CCMP1851</strain>
    </source>
</reference>
<dbReference type="EMBL" id="JBBJCI010000223">
    <property type="protein sequence ID" value="KAK7239596.1"/>
    <property type="molecule type" value="Genomic_DNA"/>
</dbReference>
<evidence type="ECO:0008006" key="5">
    <source>
        <dbReference type="Google" id="ProtNLM"/>
    </source>
</evidence>
<dbReference type="Proteomes" id="UP001363151">
    <property type="component" value="Unassembled WGS sequence"/>
</dbReference>
<feature type="signal peptide" evidence="2">
    <location>
        <begin position="1"/>
        <end position="22"/>
    </location>
</feature>
<name>A0ABR1FVR7_AURAN</name>
<proteinExistence type="predicted"/>
<feature type="chain" id="PRO_5047405167" description="HVA22-like protein" evidence="2">
    <location>
        <begin position="23"/>
        <end position="296"/>
    </location>
</feature>
<keyword evidence="2" id="KW-0732">Signal</keyword>